<keyword evidence="1" id="KW-0732">Signal</keyword>
<dbReference type="InterPro" id="IPR036388">
    <property type="entry name" value="WH-like_DNA-bd_sf"/>
</dbReference>
<feature type="chain" id="PRO_5018236158" evidence="1">
    <location>
        <begin position="20"/>
        <end position="263"/>
    </location>
</feature>
<feature type="domain" description="S-adenosylmethionine-dependent methyltransferase Rv2258c-like winged HTH" evidence="3">
    <location>
        <begin position="4"/>
        <end position="66"/>
    </location>
</feature>
<evidence type="ECO:0000259" key="3">
    <source>
        <dbReference type="Pfam" id="PF21320"/>
    </source>
</evidence>
<evidence type="ECO:0000259" key="2">
    <source>
        <dbReference type="Pfam" id="PF13847"/>
    </source>
</evidence>
<dbReference type="Pfam" id="PF21320">
    <property type="entry name" value="WHD_Rv2258c"/>
    <property type="match status" value="1"/>
</dbReference>
<feature type="signal peptide" evidence="1">
    <location>
        <begin position="1"/>
        <end position="19"/>
    </location>
</feature>
<evidence type="ECO:0000256" key="1">
    <source>
        <dbReference type="SAM" id="SignalP"/>
    </source>
</evidence>
<evidence type="ECO:0000313" key="4">
    <source>
        <dbReference type="EMBL" id="VDM76291.1"/>
    </source>
</evidence>
<dbReference type="Gene3D" id="3.40.50.150">
    <property type="entry name" value="Vaccinia Virus protein VP39"/>
    <property type="match status" value="1"/>
</dbReference>
<dbReference type="AlphaFoldDB" id="A0A3P7ITL9"/>
<dbReference type="Pfam" id="PF13847">
    <property type="entry name" value="Methyltransf_31"/>
    <property type="match status" value="1"/>
</dbReference>
<proteinExistence type="predicted"/>
<dbReference type="InterPro" id="IPR048711">
    <property type="entry name" value="WHD_Rv2258c"/>
</dbReference>
<reference evidence="4 5" key="1">
    <citation type="submission" date="2018-11" db="EMBL/GenBank/DDBJ databases">
        <authorList>
            <consortium name="Pathogen Informatics"/>
        </authorList>
    </citation>
    <scope>NUCLEOTIDE SEQUENCE [LARGE SCALE GENOMIC DNA]</scope>
</reference>
<dbReference type="Proteomes" id="UP000270094">
    <property type="component" value="Unassembled WGS sequence"/>
</dbReference>
<dbReference type="InterPro" id="IPR036390">
    <property type="entry name" value="WH_DNA-bd_sf"/>
</dbReference>
<gene>
    <name evidence="4" type="ORF">SVUK_LOCUS11289</name>
</gene>
<dbReference type="SUPFAM" id="SSF46785">
    <property type="entry name" value="Winged helix' DNA-binding domain"/>
    <property type="match status" value="1"/>
</dbReference>
<sequence length="263" mass="30058">MISASIALGIRLNLFNALAKVGSEDEPATAEQVAEESGCKERYVREWLAVMGTADIITVTKDEKFFIKRENIEDLTTSTDVYLHSLLPNSLRPYDKLCEVFKKEGPYGNPHSFSKVSEFLSHNNLGLDYSDFSVEFYEVMANLRLDYSDFSVEFYEVMANLSEAMHKKHLITDFLPALGSNIKERLEEAENYPKSNFIGIDVTLEAVHMANQKRKDDGKTYDNLAFIQMDGGHMDADWTEKFDLVIIFDACHDQRRPDLVRNE</sequence>
<evidence type="ECO:0000313" key="5">
    <source>
        <dbReference type="Proteomes" id="UP000270094"/>
    </source>
</evidence>
<accession>A0A3P7ITL9</accession>
<organism evidence="4 5">
    <name type="scientific">Strongylus vulgaris</name>
    <name type="common">Blood worm</name>
    <dbReference type="NCBI Taxonomy" id="40348"/>
    <lineage>
        <taxon>Eukaryota</taxon>
        <taxon>Metazoa</taxon>
        <taxon>Ecdysozoa</taxon>
        <taxon>Nematoda</taxon>
        <taxon>Chromadorea</taxon>
        <taxon>Rhabditida</taxon>
        <taxon>Rhabditina</taxon>
        <taxon>Rhabditomorpha</taxon>
        <taxon>Strongyloidea</taxon>
        <taxon>Strongylidae</taxon>
        <taxon>Strongylus</taxon>
    </lineage>
</organism>
<dbReference type="PANTHER" id="PTHR45581:SF3">
    <property type="entry name" value="METHYLTRANSFERASE DOMAIN-CONTAINING PROTEIN"/>
    <property type="match status" value="1"/>
</dbReference>
<dbReference type="PANTHER" id="PTHR45581">
    <property type="entry name" value="PROTEIN CBG10435"/>
    <property type="match status" value="1"/>
</dbReference>
<dbReference type="SUPFAM" id="SSF53335">
    <property type="entry name" value="S-adenosyl-L-methionine-dependent methyltransferases"/>
    <property type="match status" value="1"/>
</dbReference>
<dbReference type="OrthoDB" id="5839994at2759"/>
<keyword evidence="5" id="KW-1185">Reference proteome</keyword>
<dbReference type="Gene3D" id="1.10.10.10">
    <property type="entry name" value="Winged helix-like DNA-binding domain superfamily/Winged helix DNA-binding domain"/>
    <property type="match status" value="1"/>
</dbReference>
<dbReference type="InterPro" id="IPR029063">
    <property type="entry name" value="SAM-dependent_MTases_sf"/>
</dbReference>
<protein>
    <submittedName>
        <fullName evidence="4">Uncharacterized protein</fullName>
    </submittedName>
</protein>
<dbReference type="EMBL" id="UYYB01096702">
    <property type="protein sequence ID" value="VDM76291.1"/>
    <property type="molecule type" value="Genomic_DNA"/>
</dbReference>
<name>A0A3P7ITL9_STRVU</name>
<dbReference type="InterPro" id="IPR025714">
    <property type="entry name" value="Methyltranfer_dom"/>
</dbReference>
<feature type="domain" description="Methyltransferase" evidence="2">
    <location>
        <begin position="188"/>
        <end position="260"/>
    </location>
</feature>